<feature type="repeat" description="ANK" evidence="1">
    <location>
        <begin position="356"/>
        <end position="388"/>
    </location>
</feature>
<evidence type="ECO:0000313" key="4">
    <source>
        <dbReference type="Proteomes" id="UP000078561"/>
    </source>
</evidence>
<dbReference type="PANTHER" id="PTHR24121">
    <property type="entry name" value="NO MECHANORECEPTOR POTENTIAL C, ISOFORM D-RELATED"/>
    <property type="match status" value="1"/>
</dbReference>
<feature type="repeat" description="ANK" evidence="1">
    <location>
        <begin position="390"/>
        <end position="419"/>
    </location>
</feature>
<keyword evidence="1" id="KW-0040">ANK repeat</keyword>
<dbReference type="STRING" id="4829.A0A163JWQ1"/>
<feature type="region of interest" description="Disordered" evidence="2">
    <location>
        <begin position="1"/>
        <end position="20"/>
    </location>
</feature>
<proteinExistence type="predicted"/>
<dbReference type="InterPro" id="IPR036770">
    <property type="entry name" value="Ankyrin_rpt-contain_sf"/>
</dbReference>
<protein>
    <submittedName>
        <fullName evidence="3">Uncharacterized protein</fullName>
    </submittedName>
</protein>
<gene>
    <name evidence="3" type="primary">ABSGL_09751.1 scaffold 11617</name>
</gene>
<dbReference type="EMBL" id="LT554307">
    <property type="protein sequence ID" value="SAM03895.1"/>
    <property type="molecule type" value="Genomic_DNA"/>
</dbReference>
<dbReference type="InParanoid" id="A0A163JWQ1"/>
<dbReference type="SUPFAM" id="SSF48403">
    <property type="entry name" value="Ankyrin repeat"/>
    <property type="match status" value="1"/>
</dbReference>
<dbReference type="OrthoDB" id="20872at2759"/>
<dbReference type="Proteomes" id="UP000078561">
    <property type="component" value="Unassembled WGS sequence"/>
</dbReference>
<dbReference type="SMART" id="SM00248">
    <property type="entry name" value="ANK"/>
    <property type="match status" value="6"/>
</dbReference>
<name>A0A163JWQ1_ABSGL</name>
<organism evidence="3">
    <name type="scientific">Absidia glauca</name>
    <name type="common">Pin mould</name>
    <dbReference type="NCBI Taxonomy" id="4829"/>
    <lineage>
        <taxon>Eukaryota</taxon>
        <taxon>Fungi</taxon>
        <taxon>Fungi incertae sedis</taxon>
        <taxon>Mucoromycota</taxon>
        <taxon>Mucoromycotina</taxon>
        <taxon>Mucoromycetes</taxon>
        <taxon>Mucorales</taxon>
        <taxon>Cunninghamellaceae</taxon>
        <taxon>Absidia</taxon>
    </lineage>
</organism>
<accession>A0A163JWQ1</accession>
<sequence length="509" mass="55664">MDQPSFSTASSSSLSSTSSSSISTLSDIAAIKDFYAIASQVEDRSLKQQIHSAMENIVHPWAQRQGELIRSLNQLERSHTILLKESQMQSTMYSKALQELHFYRTKYDELTCFRPKPPFPPRSSYGEESFFSMHPPDSPISPAMHEETTGFNMLVKVPLSKPPPSEPLPPPPPPSTRERENSLATIGDDTIQTPPHELYTGELKFACGDGFWNTIAEGSRAQVDTLVENYLKKGGKPNVANNSGNLKGVKEGFGLIHALIVAHKTESLKRIIDAGANPHVLPLSDDNQVSPLVLAAQMGYMNGVRLLIERAHVNILSSKGPRQENALLAAIQAKSDELVDYLLQFSPKLLDQADVDGATPLHYACKSGKPQMIALLVRNYGQMTDVQDYKGETPLHYAIRNKRAKAVFELVGKLGANPNSYVPKKVVTPLDLAKQGGLHQIADYLKKKGGKTRKEMDKTASLLGGNDAASLGSSCSMHSTRTSMSHESAISVETGSVTKKTNKMVDLTL</sequence>
<feature type="compositionally biased region" description="Pro residues" evidence="2">
    <location>
        <begin position="160"/>
        <end position="175"/>
    </location>
</feature>
<feature type="region of interest" description="Disordered" evidence="2">
    <location>
        <begin position="156"/>
        <end position="194"/>
    </location>
</feature>
<dbReference type="Pfam" id="PF12796">
    <property type="entry name" value="Ank_2"/>
    <property type="match status" value="1"/>
</dbReference>
<dbReference type="PROSITE" id="PS50297">
    <property type="entry name" value="ANK_REP_REGION"/>
    <property type="match status" value="2"/>
</dbReference>
<dbReference type="AlphaFoldDB" id="A0A163JWQ1"/>
<dbReference type="PANTHER" id="PTHR24121:SF23">
    <property type="entry name" value="NO MECHANORECEPTOR POTENTIAL C, ISOFORM H"/>
    <property type="match status" value="1"/>
</dbReference>
<dbReference type="InterPro" id="IPR002110">
    <property type="entry name" value="Ankyrin_rpt"/>
</dbReference>
<evidence type="ECO:0000256" key="2">
    <source>
        <dbReference type="SAM" id="MobiDB-lite"/>
    </source>
</evidence>
<evidence type="ECO:0000256" key="1">
    <source>
        <dbReference type="PROSITE-ProRule" id="PRU00023"/>
    </source>
</evidence>
<reference evidence="3" key="1">
    <citation type="submission" date="2016-04" db="EMBL/GenBank/DDBJ databases">
        <authorList>
            <person name="Evans L.H."/>
            <person name="Alamgir A."/>
            <person name="Owens N."/>
            <person name="Weber N.D."/>
            <person name="Virtaneva K."/>
            <person name="Barbian K."/>
            <person name="Babar A."/>
            <person name="Rosenke K."/>
        </authorList>
    </citation>
    <scope>NUCLEOTIDE SEQUENCE [LARGE SCALE GENOMIC DNA]</scope>
    <source>
        <strain evidence="3">CBS 101.48</strain>
    </source>
</reference>
<dbReference type="PROSITE" id="PS50088">
    <property type="entry name" value="ANK_REPEAT"/>
    <property type="match status" value="2"/>
</dbReference>
<evidence type="ECO:0000313" key="3">
    <source>
        <dbReference type="EMBL" id="SAM03895.1"/>
    </source>
</evidence>
<dbReference type="Gene3D" id="1.25.40.20">
    <property type="entry name" value="Ankyrin repeat-containing domain"/>
    <property type="match status" value="1"/>
</dbReference>
<keyword evidence="4" id="KW-1185">Reference proteome</keyword>